<dbReference type="Proteomes" id="UP001174909">
    <property type="component" value="Unassembled WGS sequence"/>
</dbReference>
<keyword evidence="2" id="KW-1185">Reference proteome</keyword>
<dbReference type="Pfam" id="PF13551">
    <property type="entry name" value="HTH_29"/>
    <property type="match status" value="1"/>
</dbReference>
<dbReference type="EMBL" id="CASHTH010001978">
    <property type="protein sequence ID" value="CAI8022768.1"/>
    <property type="molecule type" value="Genomic_DNA"/>
</dbReference>
<accession>A0AA35S3H8</accession>
<gene>
    <name evidence="1" type="ORF">GBAR_LOCUS13334</name>
</gene>
<proteinExistence type="predicted"/>
<protein>
    <submittedName>
        <fullName evidence="1">Uncharacterized protein YlbG</fullName>
    </submittedName>
</protein>
<organism evidence="1 2">
    <name type="scientific">Geodia barretti</name>
    <name type="common">Barrett's horny sponge</name>
    <dbReference type="NCBI Taxonomy" id="519541"/>
    <lineage>
        <taxon>Eukaryota</taxon>
        <taxon>Metazoa</taxon>
        <taxon>Porifera</taxon>
        <taxon>Demospongiae</taxon>
        <taxon>Heteroscleromorpha</taxon>
        <taxon>Tetractinellida</taxon>
        <taxon>Astrophorina</taxon>
        <taxon>Geodiidae</taxon>
        <taxon>Geodia</taxon>
    </lineage>
</organism>
<name>A0AA35S3H8_GEOBA</name>
<comment type="caution">
    <text evidence="1">The sequence shown here is derived from an EMBL/GenBank/DDBJ whole genome shotgun (WGS) entry which is preliminary data.</text>
</comment>
<evidence type="ECO:0000313" key="2">
    <source>
        <dbReference type="Proteomes" id="UP001174909"/>
    </source>
</evidence>
<sequence>MGYSRDTFYRYKELYENGGEAALNEISRKKPLLKNRVTDAVEQATLPVAVEFPAYGQLRAANEPRKQGIIVSPGGVRSVWLRHDLV</sequence>
<dbReference type="AlphaFoldDB" id="A0AA35S3H8"/>
<reference evidence="1" key="1">
    <citation type="submission" date="2023-03" db="EMBL/GenBank/DDBJ databases">
        <authorList>
            <person name="Steffen K."/>
            <person name="Cardenas P."/>
        </authorList>
    </citation>
    <scope>NUCLEOTIDE SEQUENCE</scope>
</reference>
<evidence type="ECO:0000313" key="1">
    <source>
        <dbReference type="EMBL" id="CAI8022768.1"/>
    </source>
</evidence>